<keyword evidence="1" id="KW-0678">Repressor</keyword>
<dbReference type="CDD" id="cd19974">
    <property type="entry name" value="PBP1_LacI-like"/>
    <property type="match status" value="1"/>
</dbReference>
<protein>
    <submittedName>
        <fullName evidence="6">Substrate-binding domain-containing protein</fullName>
    </submittedName>
</protein>
<gene>
    <name evidence="6" type="ORF">MUN89_03345</name>
</gene>
<evidence type="ECO:0000313" key="7">
    <source>
        <dbReference type="Proteomes" id="UP000831787"/>
    </source>
</evidence>
<sequence>MAKRVTMQDIADELNISKNSVSQALTGKPGVSDATRKQVYKTADKLGYNYVPKGSQANDAESAVSGNIGLIASEFAFSMKSFFGEIYLTVEEEAQKQTKNLLLQSINKKSEESLSLPSFLKDRSVDGVLILSHLNNDYIQEVINTGVPTVLVDHHHPNIEADAILTNNRFGAYRAAQHLLELGHKNIGYVGNVDFSPSYQERLEGFLLALKDYNVPVNEEFLFKDAREEDDVINRFIEQLPKQPTAWFCVNDGLGYLVNSGLKQLGIHVPDDVSICSFDNGQLSQLSTPRITSMDIDLKLFGRTAVNRLIWRMANKDEPCQEILLPAKLVPGESTSKAVSTAPSKVAD</sequence>
<keyword evidence="7" id="KW-1185">Reference proteome</keyword>
<proteinExistence type="predicted"/>
<dbReference type="SUPFAM" id="SSF47413">
    <property type="entry name" value="lambda repressor-like DNA-binding domains"/>
    <property type="match status" value="1"/>
</dbReference>
<dbReference type="RefSeq" id="WP_244711396.1">
    <property type="nucleotide sequence ID" value="NZ_CP095073.1"/>
</dbReference>
<dbReference type="Gene3D" id="3.40.50.2300">
    <property type="match status" value="2"/>
</dbReference>
<dbReference type="Pfam" id="PF13377">
    <property type="entry name" value="Peripla_BP_3"/>
    <property type="match status" value="1"/>
</dbReference>
<dbReference type="InterPro" id="IPR046335">
    <property type="entry name" value="LacI/GalR-like_sensor"/>
</dbReference>
<dbReference type="InterPro" id="IPR028082">
    <property type="entry name" value="Peripla_BP_I"/>
</dbReference>
<evidence type="ECO:0000313" key="6">
    <source>
        <dbReference type="EMBL" id="UOQ45001.1"/>
    </source>
</evidence>
<keyword evidence="2" id="KW-0805">Transcription regulation</keyword>
<evidence type="ECO:0000259" key="5">
    <source>
        <dbReference type="PROSITE" id="PS50932"/>
    </source>
</evidence>
<dbReference type="PANTHER" id="PTHR30146:SF148">
    <property type="entry name" value="HTH-TYPE TRANSCRIPTIONAL REPRESSOR PURR-RELATED"/>
    <property type="match status" value="1"/>
</dbReference>
<dbReference type="Proteomes" id="UP000831787">
    <property type="component" value="Chromosome"/>
</dbReference>
<reference evidence="6 7" key="1">
    <citation type="submission" date="2022-04" db="EMBL/GenBank/DDBJ databases">
        <title>Halobacillus sp. isolated from saltern.</title>
        <authorList>
            <person name="Won M."/>
            <person name="Lee C.-M."/>
            <person name="Woen H.-Y."/>
            <person name="Kwon S.-W."/>
        </authorList>
    </citation>
    <scope>NUCLEOTIDE SEQUENCE [LARGE SCALE GENOMIC DNA]</scope>
    <source>
        <strain evidence="6 7">SSBR10-3</strain>
    </source>
</reference>
<keyword evidence="3" id="KW-0238">DNA-binding</keyword>
<feature type="domain" description="HTH lacI-type" evidence="5">
    <location>
        <begin position="5"/>
        <end position="48"/>
    </location>
</feature>
<dbReference type="Gene3D" id="1.10.260.40">
    <property type="entry name" value="lambda repressor-like DNA-binding domains"/>
    <property type="match status" value="1"/>
</dbReference>
<evidence type="ECO:0000256" key="1">
    <source>
        <dbReference type="ARBA" id="ARBA00022491"/>
    </source>
</evidence>
<evidence type="ECO:0000256" key="4">
    <source>
        <dbReference type="ARBA" id="ARBA00023163"/>
    </source>
</evidence>
<dbReference type="InterPro" id="IPR010982">
    <property type="entry name" value="Lambda_DNA-bd_dom_sf"/>
</dbReference>
<dbReference type="SMART" id="SM00354">
    <property type="entry name" value="HTH_LACI"/>
    <property type="match status" value="1"/>
</dbReference>
<dbReference type="PANTHER" id="PTHR30146">
    <property type="entry name" value="LACI-RELATED TRANSCRIPTIONAL REPRESSOR"/>
    <property type="match status" value="1"/>
</dbReference>
<dbReference type="CDD" id="cd01392">
    <property type="entry name" value="HTH_LacI"/>
    <property type="match status" value="1"/>
</dbReference>
<dbReference type="EMBL" id="CP095073">
    <property type="protein sequence ID" value="UOQ45001.1"/>
    <property type="molecule type" value="Genomic_DNA"/>
</dbReference>
<evidence type="ECO:0000256" key="3">
    <source>
        <dbReference type="ARBA" id="ARBA00023125"/>
    </source>
</evidence>
<dbReference type="InterPro" id="IPR000843">
    <property type="entry name" value="HTH_LacI"/>
</dbReference>
<keyword evidence="4" id="KW-0804">Transcription</keyword>
<dbReference type="SUPFAM" id="SSF53822">
    <property type="entry name" value="Periplasmic binding protein-like I"/>
    <property type="match status" value="1"/>
</dbReference>
<name>A0ABY4ELP6_9BACI</name>
<dbReference type="Pfam" id="PF00356">
    <property type="entry name" value="LacI"/>
    <property type="match status" value="1"/>
</dbReference>
<dbReference type="PROSITE" id="PS50932">
    <property type="entry name" value="HTH_LACI_2"/>
    <property type="match status" value="1"/>
</dbReference>
<accession>A0ABY4ELP6</accession>
<evidence type="ECO:0000256" key="2">
    <source>
        <dbReference type="ARBA" id="ARBA00023015"/>
    </source>
</evidence>
<organism evidence="6 7">
    <name type="scientific">Halobacillus salinarum</name>
    <dbReference type="NCBI Taxonomy" id="2932257"/>
    <lineage>
        <taxon>Bacteria</taxon>
        <taxon>Bacillati</taxon>
        <taxon>Bacillota</taxon>
        <taxon>Bacilli</taxon>
        <taxon>Bacillales</taxon>
        <taxon>Bacillaceae</taxon>
        <taxon>Halobacillus</taxon>
    </lineage>
</organism>